<dbReference type="EMBL" id="PDJJ01000001">
    <property type="protein sequence ID" value="PFG41704.1"/>
    <property type="molecule type" value="Genomic_DNA"/>
</dbReference>
<dbReference type="Proteomes" id="UP000224130">
    <property type="component" value="Unassembled WGS sequence"/>
</dbReference>
<evidence type="ECO:0000256" key="2">
    <source>
        <dbReference type="ARBA" id="ARBA00022475"/>
    </source>
</evidence>
<feature type="transmembrane region" description="Helical" evidence="6">
    <location>
        <begin position="615"/>
        <end position="636"/>
    </location>
</feature>
<dbReference type="InterPro" id="IPR032694">
    <property type="entry name" value="CopC/D"/>
</dbReference>
<keyword evidence="5 6" id="KW-0472">Membrane</keyword>
<dbReference type="PANTHER" id="PTHR34820">
    <property type="entry name" value="INNER MEMBRANE PROTEIN YEBZ"/>
    <property type="match status" value="1"/>
</dbReference>
<dbReference type="GO" id="GO:0006825">
    <property type="term" value="P:copper ion transport"/>
    <property type="evidence" value="ECO:0007669"/>
    <property type="project" value="InterPro"/>
</dbReference>
<feature type="transmembrane region" description="Helical" evidence="6">
    <location>
        <begin position="450"/>
        <end position="470"/>
    </location>
</feature>
<evidence type="ECO:0000256" key="4">
    <source>
        <dbReference type="ARBA" id="ARBA00022989"/>
    </source>
</evidence>
<feature type="transmembrane region" description="Helical" evidence="6">
    <location>
        <begin position="566"/>
        <end position="595"/>
    </location>
</feature>
<evidence type="ECO:0000256" key="5">
    <source>
        <dbReference type="ARBA" id="ARBA00023136"/>
    </source>
</evidence>
<name>A0A2A9ERS3_9MICO</name>
<dbReference type="InterPro" id="IPR019108">
    <property type="entry name" value="Caa3_assmbl_CtaG-rel"/>
</dbReference>
<dbReference type="InterPro" id="IPR008457">
    <property type="entry name" value="Cu-R_CopD_dom"/>
</dbReference>
<feature type="transmembrane region" description="Helical" evidence="6">
    <location>
        <begin position="205"/>
        <end position="227"/>
    </location>
</feature>
<reference evidence="8 9" key="1">
    <citation type="submission" date="2017-10" db="EMBL/GenBank/DDBJ databases">
        <title>Sequencing the genomes of 1000 actinobacteria strains.</title>
        <authorList>
            <person name="Klenk H.-P."/>
        </authorList>
    </citation>
    <scope>NUCLEOTIDE SEQUENCE [LARGE SCALE GENOMIC DNA]</scope>
    <source>
        <strain evidence="8 9">DSM 21863</strain>
    </source>
</reference>
<sequence>MTSTATTSRRAPASARPWWLVAAGPGAVVVALLALLLAGSSTGAFDPLGTFSDPGPLVRFGLPVVGVLTELGVAVTLGGLFAAAFLLPPGRHLDRVLSVAGWAASAWAVAAVVQLVLEYSYVSTISPTDQAFGQGLWQFVQDVELGQIRLWTILLAAVTSALALGVRGPVGALWTAALPTVALALQSITGHAAGAVNHDLAVNAMLLHLVGAALWVGGLAALLVVVVTRTGKDRDDDAVAATAVARFSPVAAWCFVLVGLSGALSGLIRLEEPADLLTPYGLLLLTKAALLVALGGFGWAHRRWIVGRLAGDPGRVRRLYWQLLAAELATIGAVSGVAVALGSSAPPVPDEVLVDASPAYQLTGYPLPPESTVWRYFTEWSFDPLFAVACVAGAVVYVRWALRLRRRGDTWPLGRTISWCAGMVVMLWVTNGGPAVYGHVVFSGHMTQHMMLAMVVPLLLVLAAPVTLLLRAVPVRKDGSRGPREWVLGLVHSRVGEFMARPVVAAVLFAGGMVAFYFTPAFEWSLTNHAGHVWMVVHFTLAGYLFANALIGIDPGPRRPAYPQRLLLLFATMVFHAFFGVVLTTGTSLLVADWFGNMGRPWGGSAIDDQQLGGAIAWGIGELPTVVLAIAVAIQWTRSDEREARRQDRKAERDGDADLAAYNAMLAQMAERDRHDVPGGDDRAGGRG</sequence>
<protein>
    <submittedName>
        <fullName evidence="8">Putative copper resistance protein D</fullName>
    </submittedName>
</protein>
<feature type="transmembrane region" description="Helical" evidence="6">
    <location>
        <begin position="413"/>
        <end position="430"/>
    </location>
</feature>
<feature type="transmembrane region" description="Helical" evidence="6">
    <location>
        <begin position="173"/>
        <end position="193"/>
    </location>
</feature>
<keyword evidence="3 6" id="KW-0812">Transmembrane</keyword>
<evidence type="ECO:0000256" key="3">
    <source>
        <dbReference type="ARBA" id="ARBA00022692"/>
    </source>
</evidence>
<comment type="caution">
    <text evidence="8">The sequence shown here is derived from an EMBL/GenBank/DDBJ whole genome shotgun (WGS) entry which is preliminary data.</text>
</comment>
<evidence type="ECO:0000313" key="8">
    <source>
        <dbReference type="EMBL" id="PFG41704.1"/>
    </source>
</evidence>
<comment type="subcellular location">
    <subcellularLocation>
        <location evidence="1">Cell membrane</location>
        <topology evidence="1">Multi-pass membrane protein</topology>
    </subcellularLocation>
</comment>
<accession>A0A2A9ERS3</accession>
<keyword evidence="2" id="KW-1003">Cell membrane</keyword>
<feature type="transmembrane region" description="Helical" evidence="6">
    <location>
        <begin position="531"/>
        <end position="554"/>
    </location>
</feature>
<feature type="domain" description="Copper resistance protein D" evidence="7">
    <location>
        <begin position="242"/>
        <end position="341"/>
    </location>
</feature>
<feature type="transmembrane region" description="Helical" evidence="6">
    <location>
        <begin position="99"/>
        <end position="117"/>
    </location>
</feature>
<evidence type="ECO:0000256" key="6">
    <source>
        <dbReference type="SAM" id="Phobius"/>
    </source>
</evidence>
<proteinExistence type="predicted"/>
<feature type="transmembrane region" description="Helical" evidence="6">
    <location>
        <begin position="60"/>
        <end position="87"/>
    </location>
</feature>
<evidence type="ECO:0000259" key="7">
    <source>
        <dbReference type="Pfam" id="PF05425"/>
    </source>
</evidence>
<feature type="transmembrane region" description="Helical" evidence="6">
    <location>
        <begin position="247"/>
        <end position="268"/>
    </location>
</feature>
<dbReference type="RefSeq" id="WP_245852054.1">
    <property type="nucleotide sequence ID" value="NZ_PDJJ01000001.1"/>
</dbReference>
<organism evidence="8 9">
    <name type="scientific">Isoptericola jiangsuensis</name>
    <dbReference type="NCBI Taxonomy" id="548579"/>
    <lineage>
        <taxon>Bacteria</taxon>
        <taxon>Bacillati</taxon>
        <taxon>Actinomycetota</taxon>
        <taxon>Actinomycetes</taxon>
        <taxon>Micrococcales</taxon>
        <taxon>Promicromonosporaceae</taxon>
        <taxon>Isoptericola</taxon>
    </lineage>
</organism>
<evidence type="ECO:0000256" key="1">
    <source>
        <dbReference type="ARBA" id="ARBA00004651"/>
    </source>
</evidence>
<feature type="transmembrane region" description="Helical" evidence="6">
    <location>
        <begin position="18"/>
        <end position="40"/>
    </location>
</feature>
<feature type="transmembrane region" description="Helical" evidence="6">
    <location>
        <begin position="319"/>
        <end position="341"/>
    </location>
</feature>
<dbReference type="Pfam" id="PF05425">
    <property type="entry name" value="CopD"/>
    <property type="match status" value="1"/>
</dbReference>
<keyword evidence="9" id="KW-1185">Reference proteome</keyword>
<gene>
    <name evidence="8" type="ORF">ATJ88_0346</name>
</gene>
<dbReference type="GO" id="GO:0005886">
    <property type="term" value="C:plasma membrane"/>
    <property type="evidence" value="ECO:0007669"/>
    <property type="project" value="UniProtKB-SubCell"/>
</dbReference>
<dbReference type="Pfam" id="PF09678">
    <property type="entry name" value="Caa3_CtaG"/>
    <property type="match status" value="1"/>
</dbReference>
<dbReference type="PANTHER" id="PTHR34820:SF4">
    <property type="entry name" value="INNER MEMBRANE PROTEIN YEBZ"/>
    <property type="match status" value="1"/>
</dbReference>
<feature type="transmembrane region" description="Helical" evidence="6">
    <location>
        <begin position="148"/>
        <end position="166"/>
    </location>
</feature>
<feature type="transmembrane region" description="Helical" evidence="6">
    <location>
        <begin position="280"/>
        <end position="299"/>
    </location>
</feature>
<dbReference type="AlphaFoldDB" id="A0A2A9ERS3"/>
<feature type="transmembrane region" description="Helical" evidence="6">
    <location>
        <begin position="384"/>
        <end position="401"/>
    </location>
</feature>
<keyword evidence="4 6" id="KW-1133">Transmembrane helix</keyword>
<evidence type="ECO:0000313" key="9">
    <source>
        <dbReference type="Proteomes" id="UP000224130"/>
    </source>
</evidence>
<feature type="transmembrane region" description="Helical" evidence="6">
    <location>
        <begin position="498"/>
        <end position="519"/>
    </location>
</feature>